<evidence type="ECO:0000256" key="1">
    <source>
        <dbReference type="SAM" id="MobiDB-lite"/>
    </source>
</evidence>
<dbReference type="RefSeq" id="XP_026659755.1">
    <property type="nucleotide sequence ID" value="XM_026803954.2"/>
</dbReference>
<protein>
    <submittedName>
        <fullName evidence="3">FAD-linked sulfhydryl oxidase ERV1-like isoform X2</fullName>
    </submittedName>
</protein>
<gene>
    <name evidence="3" type="primary">LOC103705282</name>
</gene>
<reference evidence="2" key="1">
    <citation type="journal article" date="2019" name="Nat. Commun.">
        <title>Genome-wide association mapping of date palm fruit traits.</title>
        <authorList>
            <person name="Hazzouri K.M."/>
            <person name="Gros-Balthazard M."/>
            <person name="Flowers J.M."/>
            <person name="Copetti D."/>
            <person name="Lemansour A."/>
            <person name="Lebrun M."/>
            <person name="Masmoudi K."/>
            <person name="Ferrand S."/>
            <person name="Dhar M.I."/>
            <person name="Fresquez Z.A."/>
            <person name="Rosas U."/>
            <person name="Zhang J."/>
            <person name="Talag J."/>
            <person name="Lee S."/>
            <person name="Kudrna D."/>
            <person name="Powell R.F."/>
            <person name="Leitch I.J."/>
            <person name="Krueger R.R."/>
            <person name="Wing R.A."/>
            <person name="Amiri K.M.A."/>
            <person name="Purugganan M.D."/>
        </authorList>
    </citation>
    <scope>NUCLEOTIDE SEQUENCE [LARGE SCALE GENOMIC DNA]</scope>
    <source>
        <strain evidence="2">cv. Khalas</strain>
    </source>
</reference>
<name>A0A8B8J3X6_PHODC</name>
<evidence type="ECO:0000313" key="3">
    <source>
        <dbReference type="RefSeq" id="XP_026659755.1"/>
    </source>
</evidence>
<reference evidence="3" key="2">
    <citation type="submission" date="2025-08" db="UniProtKB">
        <authorList>
            <consortium name="RefSeq"/>
        </authorList>
    </citation>
    <scope>IDENTIFICATION</scope>
    <source>
        <tissue evidence="3">Young leaves</tissue>
    </source>
</reference>
<dbReference type="GeneID" id="103705282"/>
<dbReference type="Proteomes" id="UP000228380">
    <property type="component" value="Chromosome 6"/>
</dbReference>
<sequence>MSENPIQAILKTFDSFAHGVQAHLSHLFSASPNDLQTSSSSSIRSRVPKPLKTPDESAILQSAEDVSGPASLAKKKSVTPLTKEELGRATWTLLHSIAAQPRHRNSGSSGVVVRVPLRTKRELNLGDVPFTVSLRSSVRCILHYNSVNGTFGNSFCINKIVETEM</sequence>
<accession>A0A8B8J3X6</accession>
<keyword evidence="2" id="KW-1185">Reference proteome</keyword>
<organism evidence="2 3">
    <name type="scientific">Phoenix dactylifera</name>
    <name type="common">Date palm</name>
    <dbReference type="NCBI Taxonomy" id="42345"/>
    <lineage>
        <taxon>Eukaryota</taxon>
        <taxon>Viridiplantae</taxon>
        <taxon>Streptophyta</taxon>
        <taxon>Embryophyta</taxon>
        <taxon>Tracheophyta</taxon>
        <taxon>Spermatophyta</taxon>
        <taxon>Magnoliopsida</taxon>
        <taxon>Liliopsida</taxon>
        <taxon>Arecaceae</taxon>
        <taxon>Coryphoideae</taxon>
        <taxon>Phoeniceae</taxon>
        <taxon>Phoenix</taxon>
    </lineage>
</organism>
<feature type="region of interest" description="Disordered" evidence="1">
    <location>
        <begin position="32"/>
        <end position="54"/>
    </location>
</feature>
<evidence type="ECO:0000313" key="2">
    <source>
        <dbReference type="Proteomes" id="UP000228380"/>
    </source>
</evidence>
<dbReference type="AlphaFoldDB" id="A0A8B8J3X6"/>
<proteinExistence type="predicted"/>